<dbReference type="EMBL" id="FRAN01000002">
    <property type="protein sequence ID" value="SHK45869.1"/>
    <property type="molecule type" value="Genomic_DNA"/>
</dbReference>
<evidence type="ECO:0000313" key="3">
    <source>
        <dbReference type="Proteomes" id="UP000003751"/>
    </source>
</evidence>
<name>E7QQ71_HALPU</name>
<dbReference type="PATRIC" id="fig|797209.4.peg.931"/>
<keyword evidence="4" id="KW-1185">Reference proteome</keyword>
<dbReference type="Proteomes" id="UP000003751">
    <property type="component" value="Unassembled WGS sequence"/>
</dbReference>
<dbReference type="AlphaFoldDB" id="E7QQ71"/>
<reference evidence="2" key="2">
    <citation type="submission" date="2016-11" db="EMBL/GenBank/DDBJ databases">
        <authorList>
            <person name="Jaros S."/>
            <person name="Januszkiewicz K."/>
            <person name="Wedrychowicz H."/>
        </authorList>
    </citation>
    <scope>NUCLEOTIDE SEQUENCE [LARGE SCALE GENOMIC DNA]</scope>
    <source>
        <strain evidence="2">DX253</strain>
    </source>
</reference>
<evidence type="ECO:0000313" key="1">
    <source>
        <dbReference type="EMBL" id="EFW93135.1"/>
    </source>
</evidence>
<dbReference type="GeneID" id="300003682"/>
<protein>
    <submittedName>
        <fullName evidence="1">Uncharacterized protein</fullName>
    </submittedName>
</protein>
<proteinExistence type="predicted"/>
<accession>E7QQ71</accession>
<dbReference type="eggNOG" id="arCOG08144">
    <property type="taxonomic scope" value="Archaea"/>
</dbReference>
<reference evidence="1 3" key="1">
    <citation type="journal article" date="2014" name="ISME J.">
        <title>Trehalose/2-sulfotrehalose biosynthesis and glycine-betaine uptake are widely spread mechanisms for osmoadaptation in the Halobacteriales.</title>
        <authorList>
            <person name="Youssef N.H."/>
            <person name="Savage-Ashlock K.N."/>
            <person name="McCully A.L."/>
            <person name="Luedtke B."/>
            <person name="Shaw E.I."/>
            <person name="Hoff W.D."/>
            <person name="Elshahed M.S."/>
        </authorList>
    </citation>
    <scope>NUCLEOTIDE SEQUENCE [LARGE SCALE GENOMIC DNA]</scope>
    <source>
        <strain evidence="1 3">DX253</strain>
    </source>
</reference>
<dbReference type="RefSeq" id="WP_007977535.1">
    <property type="nucleotide sequence ID" value="NZ_AEMG01000004.1"/>
</dbReference>
<dbReference type="Proteomes" id="UP000184203">
    <property type="component" value="Unassembled WGS sequence"/>
</dbReference>
<organism evidence="1 3">
    <name type="scientific">Haladaptatus paucihalophilus DX253</name>
    <dbReference type="NCBI Taxonomy" id="797209"/>
    <lineage>
        <taxon>Archaea</taxon>
        <taxon>Methanobacteriati</taxon>
        <taxon>Methanobacteriota</taxon>
        <taxon>Stenosarchaea group</taxon>
        <taxon>Halobacteria</taxon>
        <taxon>Halobacteriales</taxon>
        <taxon>Haladaptataceae</taxon>
        <taxon>Haladaptatus</taxon>
    </lineage>
</organism>
<gene>
    <name evidence="2" type="ORF">SAMN05444342_1325</name>
    <name evidence="1" type="ORF">ZOD2009_04707</name>
</gene>
<reference evidence="4" key="3">
    <citation type="submission" date="2016-11" db="EMBL/GenBank/DDBJ databases">
        <authorList>
            <person name="Varghese N."/>
            <person name="Submissions S."/>
        </authorList>
    </citation>
    <scope>NUCLEOTIDE SEQUENCE [LARGE SCALE GENOMIC DNA]</scope>
    <source>
        <strain evidence="4">DX253</strain>
    </source>
</reference>
<evidence type="ECO:0000313" key="4">
    <source>
        <dbReference type="Proteomes" id="UP000184203"/>
    </source>
</evidence>
<dbReference type="EMBL" id="AEMG01000004">
    <property type="protein sequence ID" value="EFW93135.1"/>
    <property type="molecule type" value="Genomic_DNA"/>
</dbReference>
<dbReference type="OrthoDB" id="321964at2157"/>
<dbReference type="STRING" id="797209.GCA_000376445_01056"/>
<sequence length="69" mass="8175">MNQQRWERVPADPDLEGDLGYEMDEWDVIRARRDGRGRLMFLPKDTEMLRDDAFILADPDAVCNVEHRQ</sequence>
<evidence type="ECO:0000313" key="2">
    <source>
        <dbReference type="EMBL" id="SHK45869.1"/>
    </source>
</evidence>